<dbReference type="GO" id="GO:0006751">
    <property type="term" value="P:glutathione catabolic process"/>
    <property type="evidence" value="ECO:0007669"/>
    <property type="project" value="InterPro"/>
</dbReference>
<gene>
    <name evidence="3" type="ORF">GP486_001779</name>
</gene>
<dbReference type="InterPro" id="IPR043137">
    <property type="entry name" value="GGT_ssub_C"/>
</dbReference>
<dbReference type="PANTHER" id="PTHR11686">
    <property type="entry name" value="GAMMA GLUTAMYL TRANSPEPTIDASE"/>
    <property type="match status" value="1"/>
</dbReference>
<dbReference type="PANTHER" id="PTHR11686:SF62">
    <property type="entry name" value="GLUTATHIONE HYDROLASE"/>
    <property type="match status" value="1"/>
</dbReference>
<organism evidence="3 4">
    <name type="scientific">Trichoglossum hirsutum</name>
    <dbReference type="NCBI Taxonomy" id="265104"/>
    <lineage>
        <taxon>Eukaryota</taxon>
        <taxon>Fungi</taxon>
        <taxon>Dikarya</taxon>
        <taxon>Ascomycota</taxon>
        <taxon>Pezizomycotina</taxon>
        <taxon>Geoglossomycetes</taxon>
        <taxon>Geoglossales</taxon>
        <taxon>Geoglossaceae</taxon>
        <taxon>Trichoglossum</taxon>
    </lineage>
</organism>
<reference evidence="3" key="1">
    <citation type="submission" date="2021-03" db="EMBL/GenBank/DDBJ databases">
        <title>Comparative genomics and phylogenomic investigation of the class Geoglossomycetes provide insights into ecological specialization and systematics.</title>
        <authorList>
            <person name="Melie T."/>
            <person name="Pirro S."/>
            <person name="Miller A.N."/>
            <person name="Quandt A."/>
        </authorList>
    </citation>
    <scope>NUCLEOTIDE SEQUENCE</scope>
    <source>
        <strain evidence="3">CAQ_001_2017</strain>
    </source>
</reference>
<dbReference type="InterPro" id="IPR029055">
    <property type="entry name" value="Ntn_hydrolases_N"/>
</dbReference>
<dbReference type="FunFam" id="1.10.246.130:FF:000001">
    <property type="entry name" value="Gamma-glutamyltransferase 5 isoform 1"/>
    <property type="match status" value="1"/>
</dbReference>
<comment type="caution">
    <text evidence="3">The sequence shown here is derived from an EMBL/GenBank/DDBJ whole genome shotgun (WGS) entry which is preliminary data.</text>
</comment>
<evidence type="ECO:0000313" key="3">
    <source>
        <dbReference type="EMBL" id="KAH0564831.1"/>
    </source>
</evidence>
<dbReference type="GO" id="GO:0036374">
    <property type="term" value="F:glutathione hydrolase activity"/>
    <property type="evidence" value="ECO:0007669"/>
    <property type="project" value="InterPro"/>
</dbReference>
<feature type="active site" description="Nucleophile" evidence="1">
    <location>
        <position position="303"/>
    </location>
</feature>
<dbReference type="InterPro" id="IPR043138">
    <property type="entry name" value="GGT_lsub"/>
</dbReference>
<feature type="binding site" evidence="2">
    <location>
        <position position="27"/>
    </location>
    <ligand>
        <name>L-glutamate</name>
        <dbReference type="ChEBI" id="CHEBI:29985"/>
    </ligand>
</feature>
<accession>A0A9P8LG15</accession>
<proteinExistence type="predicted"/>
<feature type="binding site" evidence="2">
    <location>
        <position position="397"/>
    </location>
    <ligand>
        <name>L-glutamate</name>
        <dbReference type="ChEBI" id="CHEBI:29985"/>
    </ligand>
</feature>
<protein>
    <recommendedName>
        <fullName evidence="5">Gamma-glutamyltransferase</fullName>
    </recommendedName>
</protein>
<dbReference type="Gene3D" id="1.10.246.130">
    <property type="match status" value="1"/>
</dbReference>
<evidence type="ECO:0000256" key="1">
    <source>
        <dbReference type="PIRSR" id="PIRSR600101-1"/>
    </source>
</evidence>
<feature type="binding site" evidence="2">
    <location>
        <begin position="373"/>
        <end position="374"/>
    </location>
    <ligand>
        <name>L-glutamate</name>
        <dbReference type="ChEBI" id="CHEBI:29985"/>
    </ligand>
</feature>
<evidence type="ECO:0000313" key="4">
    <source>
        <dbReference type="Proteomes" id="UP000750711"/>
    </source>
</evidence>
<dbReference type="InterPro" id="IPR000101">
    <property type="entry name" value="GGT_peptidase"/>
</dbReference>
<dbReference type="AlphaFoldDB" id="A0A9P8LG15"/>
<dbReference type="Pfam" id="PF01019">
    <property type="entry name" value="G_glu_transpept"/>
    <property type="match status" value="1"/>
</dbReference>
<evidence type="ECO:0008006" key="5">
    <source>
        <dbReference type="Google" id="ProtNLM"/>
    </source>
</evidence>
<dbReference type="PRINTS" id="PR01210">
    <property type="entry name" value="GGTRANSPTASE"/>
</dbReference>
<feature type="binding site" evidence="2">
    <location>
        <position position="345"/>
    </location>
    <ligand>
        <name>L-glutamate</name>
        <dbReference type="ChEBI" id="CHEBI:29985"/>
    </ligand>
</feature>
<dbReference type="Proteomes" id="UP000750711">
    <property type="component" value="Unassembled WGS sequence"/>
</dbReference>
<dbReference type="Gene3D" id="3.60.20.40">
    <property type="match status" value="1"/>
</dbReference>
<keyword evidence="4" id="KW-1185">Reference proteome</keyword>
<sequence length="493" mass="53566">MYLTGIGGGGFMLVRAPNGSYEFIDFRETAPAAAFEDMYKNNVEASLVGGLASGVPGEIRGLQHLHRTYGSLPWAVLVRPAIEVARYGFRVGEDLVTAMDEATDGSANFLVEDPAWAIDFAPNGTRVGLGDIMTRRRYADLLEDIAERGPDFFYADTIANKTIAAVQAANGIMTLDDLKNYTVAIRRPVEIEYRGFKLTSCSAPSSGAVVLSVMKTVEGYSGLGDGAMVNLSTHRLDEAIRFGYGARVNLGDPSFVDNMDVYQQKMLRETTAAEIRSKISDLHTLPVSAYNPNGLESLETPGTSHIVTADAAGMVVSLTSTINLAFGSHVIVPETGLIMNNEMNDFSIPGSSNAFGFLPSPSNFIRPGKRPISSISNVIAEFLSNRTFYFAVGAAGGSKIITATVQALWHTLDWNMTSIQAVESPRFHDQLIPNQIFFEYLYDNRTTAFMQERGHNITWFGSESDVQALKRLPNGTFEVAAEPRLVDSGGYAV</sequence>
<name>A0A9P8LG15_9PEZI</name>
<dbReference type="EMBL" id="JAGHQM010000172">
    <property type="protein sequence ID" value="KAH0564831.1"/>
    <property type="molecule type" value="Genomic_DNA"/>
</dbReference>
<dbReference type="SUPFAM" id="SSF56235">
    <property type="entry name" value="N-terminal nucleophile aminohydrolases (Ntn hydrolases)"/>
    <property type="match status" value="1"/>
</dbReference>
<feature type="binding site" evidence="2">
    <location>
        <begin position="321"/>
        <end position="323"/>
    </location>
    <ligand>
        <name>L-glutamate</name>
        <dbReference type="ChEBI" id="CHEBI:29985"/>
    </ligand>
</feature>
<evidence type="ECO:0000256" key="2">
    <source>
        <dbReference type="PIRSR" id="PIRSR600101-2"/>
    </source>
</evidence>
<dbReference type="GO" id="GO:0005886">
    <property type="term" value="C:plasma membrane"/>
    <property type="evidence" value="ECO:0007669"/>
    <property type="project" value="TreeGrafter"/>
</dbReference>